<dbReference type="EMBL" id="CP000859">
    <property type="protein sequence ID" value="ABW69047.1"/>
    <property type="molecule type" value="Genomic_DNA"/>
</dbReference>
<protein>
    <submittedName>
        <fullName evidence="1">Uncharacterized protein</fullName>
    </submittedName>
</protein>
<dbReference type="OrthoDB" id="5422651at2"/>
<dbReference type="HOGENOM" id="CLU_2751229_0_0_7"/>
<dbReference type="AlphaFoldDB" id="A9A0C8"/>
<dbReference type="STRING" id="96561.Dole_3244"/>
<accession>A9A0C8</accession>
<name>A9A0C8_DESOH</name>
<proteinExistence type="predicted"/>
<reference evidence="1 2" key="1">
    <citation type="submission" date="2007-10" db="EMBL/GenBank/DDBJ databases">
        <title>Complete sequence of Desulfococcus oleovorans Hxd3.</title>
        <authorList>
            <consortium name="US DOE Joint Genome Institute"/>
            <person name="Copeland A."/>
            <person name="Lucas S."/>
            <person name="Lapidus A."/>
            <person name="Barry K."/>
            <person name="Glavina del Rio T."/>
            <person name="Dalin E."/>
            <person name="Tice H."/>
            <person name="Pitluck S."/>
            <person name="Kiss H."/>
            <person name="Brettin T."/>
            <person name="Bruce D."/>
            <person name="Detter J.C."/>
            <person name="Han C."/>
            <person name="Schmutz J."/>
            <person name="Larimer F."/>
            <person name="Land M."/>
            <person name="Hauser L."/>
            <person name="Kyrpides N."/>
            <person name="Kim E."/>
            <person name="Wawrik B."/>
            <person name="Richardson P."/>
        </authorList>
    </citation>
    <scope>NUCLEOTIDE SEQUENCE [LARGE SCALE GENOMIC DNA]</scope>
    <source>
        <strain evidence="2">DSM 6200 / JCM 39069 / Hxd3</strain>
    </source>
</reference>
<evidence type="ECO:0000313" key="1">
    <source>
        <dbReference type="EMBL" id="ABW69047.1"/>
    </source>
</evidence>
<dbReference type="Proteomes" id="UP000008561">
    <property type="component" value="Chromosome"/>
</dbReference>
<evidence type="ECO:0000313" key="2">
    <source>
        <dbReference type="Proteomes" id="UP000008561"/>
    </source>
</evidence>
<dbReference type="KEGG" id="dol:Dole_3244"/>
<keyword evidence="2" id="KW-1185">Reference proteome</keyword>
<sequence>MKLMFICPVYNRIFESAAFHIVENKGIVPAANGGKTLDAKVALDEPCPFCGNTHVFRAEELPCPLTGRLS</sequence>
<dbReference type="RefSeq" id="WP_012176657.1">
    <property type="nucleotide sequence ID" value="NC_009943.1"/>
</dbReference>
<organism evidence="1 2">
    <name type="scientific">Desulfosudis oleivorans (strain DSM 6200 / JCM 39069 / Hxd3)</name>
    <name type="common">Desulfococcus oleovorans</name>
    <dbReference type="NCBI Taxonomy" id="96561"/>
    <lineage>
        <taxon>Bacteria</taxon>
        <taxon>Pseudomonadati</taxon>
        <taxon>Thermodesulfobacteriota</taxon>
        <taxon>Desulfobacteria</taxon>
        <taxon>Desulfobacterales</taxon>
        <taxon>Desulfosudaceae</taxon>
        <taxon>Desulfosudis</taxon>
    </lineage>
</organism>
<gene>
    <name evidence="1" type="ordered locus">Dole_3244</name>
</gene>
<dbReference type="eggNOG" id="ENOG502ZXKD">
    <property type="taxonomic scope" value="Bacteria"/>
</dbReference>